<comment type="catalytic activity">
    <reaction evidence="8 9">
        <text>[[Fe-S] cluster scaffold protein carrying a second [4Fe-4S](2+) cluster] + N(6)-octanoyl-L-lysyl-[protein] + 2 oxidized [2Fe-2S]-[ferredoxin] + 2 S-adenosyl-L-methionine + 4 H(+) = [[Fe-S] cluster scaffold protein] + N(6)-[(R)-dihydrolipoyl]-L-lysyl-[protein] + 4 Fe(3+) + 2 hydrogen sulfide + 2 5'-deoxyadenosine + 2 L-methionine + 2 reduced [2Fe-2S]-[ferredoxin]</text>
        <dbReference type="Rhea" id="RHEA:16585"/>
        <dbReference type="Rhea" id="RHEA-COMP:9928"/>
        <dbReference type="Rhea" id="RHEA-COMP:10000"/>
        <dbReference type="Rhea" id="RHEA-COMP:10001"/>
        <dbReference type="Rhea" id="RHEA-COMP:10475"/>
        <dbReference type="Rhea" id="RHEA-COMP:14568"/>
        <dbReference type="Rhea" id="RHEA-COMP:14569"/>
        <dbReference type="ChEBI" id="CHEBI:15378"/>
        <dbReference type="ChEBI" id="CHEBI:17319"/>
        <dbReference type="ChEBI" id="CHEBI:29034"/>
        <dbReference type="ChEBI" id="CHEBI:29919"/>
        <dbReference type="ChEBI" id="CHEBI:33722"/>
        <dbReference type="ChEBI" id="CHEBI:33737"/>
        <dbReference type="ChEBI" id="CHEBI:33738"/>
        <dbReference type="ChEBI" id="CHEBI:57844"/>
        <dbReference type="ChEBI" id="CHEBI:59789"/>
        <dbReference type="ChEBI" id="CHEBI:78809"/>
        <dbReference type="ChEBI" id="CHEBI:83100"/>
        <dbReference type="EC" id="2.8.1.8"/>
    </reaction>
</comment>
<evidence type="ECO:0000259" key="10">
    <source>
        <dbReference type="PROSITE" id="PS51918"/>
    </source>
</evidence>
<evidence type="ECO:0000256" key="4">
    <source>
        <dbReference type="ARBA" id="ARBA00022691"/>
    </source>
</evidence>
<keyword evidence="7 9" id="KW-0411">Iron-sulfur</keyword>
<dbReference type="SFLD" id="SFLDS00029">
    <property type="entry name" value="Radical_SAM"/>
    <property type="match status" value="1"/>
</dbReference>
<dbReference type="EMBL" id="AAWS01000008">
    <property type="protein sequence ID" value="EAY30061.1"/>
    <property type="molecule type" value="Genomic_DNA"/>
</dbReference>
<feature type="binding site" evidence="9">
    <location>
        <position position="64"/>
    </location>
    <ligand>
        <name>[4Fe-4S] cluster</name>
        <dbReference type="ChEBI" id="CHEBI:49883"/>
        <label>1</label>
    </ligand>
</feature>
<dbReference type="NCBIfam" id="TIGR00510">
    <property type="entry name" value="lipA"/>
    <property type="match status" value="1"/>
</dbReference>
<organism evidence="11 12">
    <name type="scientific">Microscilla marina ATCC 23134</name>
    <dbReference type="NCBI Taxonomy" id="313606"/>
    <lineage>
        <taxon>Bacteria</taxon>
        <taxon>Pseudomonadati</taxon>
        <taxon>Bacteroidota</taxon>
        <taxon>Cytophagia</taxon>
        <taxon>Cytophagales</taxon>
        <taxon>Microscillaceae</taxon>
        <taxon>Microscilla</taxon>
    </lineage>
</organism>
<keyword evidence="2 9" id="KW-0963">Cytoplasm</keyword>
<evidence type="ECO:0000313" key="11">
    <source>
        <dbReference type="EMBL" id="EAY30061.1"/>
    </source>
</evidence>
<keyword evidence="12" id="KW-1185">Reference proteome</keyword>
<dbReference type="InterPro" id="IPR013785">
    <property type="entry name" value="Aldolase_TIM"/>
</dbReference>
<comment type="similarity">
    <text evidence="9">Belongs to the radical SAM superfamily. Lipoyl synthase family.</text>
</comment>
<comment type="cofactor">
    <cofactor evidence="9">
        <name>[4Fe-4S] cluster</name>
        <dbReference type="ChEBI" id="CHEBI:49883"/>
    </cofactor>
    <text evidence="9">Binds 2 [4Fe-4S] clusters per subunit. One cluster is coordinated with 3 cysteines and an exchangeable S-adenosyl-L-methionine.</text>
</comment>
<dbReference type="NCBIfam" id="NF009544">
    <property type="entry name" value="PRK12928.1"/>
    <property type="match status" value="1"/>
</dbReference>
<dbReference type="UniPathway" id="UPA00538">
    <property type="reaction ID" value="UER00593"/>
</dbReference>
<dbReference type="GO" id="GO:0046872">
    <property type="term" value="F:metal ion binding"/>
    <property type="evidence" value="ECO:0007669"/>
    <property type="project" value="UniProtKB-KW"/>
</dbReference>
<dbReference type="InterPro" id="IPR058240">
    <property type="entry name" value="rSAM_sf"/>
</dbReference>
<dbReference type="SUPFAM" id="SSF102114">
    <property type="entry name" value="Radical SAM enzymes"/>
    <property type="match status" value="1"/>
</dbReference>
<dbReference type="InterPro" id="IPR006638">
    <property type="entry name" value="Elp3/MiaA/NifB-like_rSAM"/>
</dbReference>
<comment type="subcellular location">
    <subcellularLocation>
        <location evidence="9">Cytoplasm</location>
    </subcellularLocation>
</comment>
<dbReference type="HAMAP" id="MF_00206">
    <property type="entry name" value="Lipoyl_synth"/>
    <property type="match status" value="1"/>
</dbReference>
<evidence type="ECO:0000256" key="2">
    <source>
        <dbReference type="ARBA" id="ARBA00022490"/>
    </source>
</evidence>
<keyword evidence="6 9" id="KW-0408">Iron</keyword>
<feature type="domain" description="Radical SAM core" evidence="10">
    <location>
        <begin position="65"/>
        <end position="279"/>
    </location>
</feature>
<dbReference type="SMART" id="SM00729">
    <property type="entry name" value="Elp3"/>
    <property type="match status" value="1"/>
</dbReference>
<evidence type="ECO:0000256" key="1">
    <source>
        <dbReference type="ARBA" id="ARBA00022485"/>
    </source>
</evidence>
<dbReference type="eggNOG" id="COG0320">
    <property type="taxonomic scope" value="Bacteria"/>
</dbReference>
<dbReference type="RefSeq" id="WP_002695611.1">
    <property type="nucleotide sequence ID" value="NZ_AAWS01000008.1"/>
</dbReference>
<dbReference type="SFLD" id="SFLDF00271">
    <property type="entry name" value="lipoyl_synthase"/>
    <property type="match status" value="1"/>
</dbReference>
<name>A1ZHQ4_MICM2</name>
<keyword evidence="3 9" id="KW-0808">Transferase</keyword>
<dbReference type="AlphaFoldDB" id="A1ZHQ4"/>
<dbReference type="Proteomes" id="UP000004095">
    <property type="component" value="Unassembled WGS sequence"/>
</dbReference>
<dbReference type="NCBIfam" id="NF004019">
    <property type="entry name" value="PRK05481.1"/>
    <property type="match status" value="1"/>
</dbReference>
<dbReference type="GO" id="GO:0005737">
    <property type="term" value="C:cytoplasm"/>
    <property type="evidence" value="ECO:0007669"/>
    <property type="project" value="UniProtKB-SubCell"/>
</dbReference>
<dbReference type="GO" id="GO:0009249">
    <property type="term" value="P:protein lipoylation"/>
    <property type="evidence" value="ECO:0007669"/>
    <property type="project" value="UniProtKB-UniRule"/>
</dbReference>
<dbReference type="InterPro" id="IPR003698">
    <property type="entry name" value="Lipoyl_synth"/>
</dbReference>
<evidence type="ECO:0000256" key="8">
    <source>
        <dbReference type="ARBA" id="ARBA00047326"/>
    </source>
</evidence>
<evidence type="ECO:0000256" key="7">
    <source>
        <dbReference type="ARBA" id="ARBA00023014"/>
    </source>
</evidence>
<dbReference type="FunFam" id="3.20.20.70:FF:000040">
    <property type="entry name" value="Lipoyl synthase"/>
    <property type="match status" value="1"/>
</dbReference>
<dbReference type="InterPro" id="IPR007197">
    <property type="entry name" value="rSAM"/>
</dbReference>
<evidence type="ECO:0000256" key="3">
    <source>
        <dbReference type="ARBA" id="ARBA00022679"/>
    </source>
</evidence>
<dbReference type="SFLD" id="SFLDG01058">
    <property type="entry name" value="lipoyl_synthase_like"/>
    <property type="match status" value="1"/>
</dbReference>
<comment type="pathway">
    <text evidence="9">Protein modification; protein lipoylation via endogenous pathway; protein N(6)-(lipoyl)lysine from octanoyl-[acyl-carrier-protein]: step 2/2.</text>
</comment>
<feature type="binding site" evidence="9">
    <location>
        <position position="79"/>
    </location>
    <ligand>
        <name>[4Fe-4S] cluster</name>
        <dbReference type="ChEBI" id="CHEBI:49883"/>
        <label>2</label>
        <note>4Fe-4S-S-AdoMet</note>
    </ligand>
</feature>
<dbReference type="GO" id="GO:0016992">
    <property type="term" value="F:lipoate synthase activity"/>
    <property type="evidence" value="ECO:0007669"/>
    <property type="project" value="UniProtKB-UniRule"/>
</dbReference>
<evidence type="ECO:0000313" key="12">
    <source>
        <dbReference type="Proteomes" id="UP000004095"/>
    </source>
</evidence>
<dbReference type="Gene3D" id="3.20.20.70">
    <property type="entry name" value="Aldolase class I"/>
    <property type="match status" value="1"/>
</dbReference>
<dbReference type="Pfam" id="PF16881">
    <property type="entry name" value="LIAS_N"/>
    <property type="match status" value="1"/>
</dbReference>
<evidence type="ECO:0000256" key="9">
    <source>
        <dbReference type="HAMAP-Rule" id="MF_00206"/>
    </source>
</evidence>
<gene>
    <name evidence="9" type="primary">lipA</name>
    <name evidence="11" type="ORF">M23134_05394</name>
</gene>
<evidence type="ECO:0000256" key="5">
    <source>
        <dbReference type="ARBA" id="ARBA00022723"/>
    </source>
</evidence>
<dbReference type="EC" id="2.8.1.8" evidence="9"/>
<dbReference type="CDD" id="cd01335">
    <property type="entry name" value="Radical_SAM"/>
    <property type="match status" value="1"/>
</dbReference>
<feature type="binding site" evidence="9">
    <location>
        <position position="83"/>
    </location>
    <ligand>
        <name>[4Fe-4S] cluster</name>
        <dbReference type="ChEBI" id="CHEBI:49883"/>
        <label>2</label>
        <note>4Fe-4S-S-AdoMet</note>
    </ligand>
</feature>
<dbReference type="GO" id="GO:0051539">
    <property type="term" value="F:4 iron, 4 sulfur cluster binding"/>
    <property type="evidence" value="ECO:0007669"/>
    <property type="project" value="UniProtKB-UniRule"/>
</dbReference>
<evidence type="ECO:0000256" key="6">
    <source>
        <dbReference type="ARBA" id="ARBA00023004"/>
    </source>
</evidence>
<reference evidence="11 12" key="1">
    <citation type="submission" date="2007-01" db="EMBL/GenBank/DDBJ databases">
        <authorList>
            <person name="Haygood M."/>
            <person name="Podell S."/>
            <person name="Anderson C."/>
            <person name="Hopkinson B."/>
            <person name="Roe K."/>
            <person name="Barbeau K."/>
            <person name="Gaasterland T."/>
            <person name="Ferriera S."/>
            <person name="Johnson J."/>
            <person name="Kravitz S."/>
            <person name="Beeson K."/>
            <person name="Sutton G."/>
            <person name="Rogers Y.-H."/>
            <person name="Friedman R."/>
            <person name="Frazier M."/>
            <person name="Venter J.C."/>
        </authorList>
    </citation>
    <scope>NUCLEOTIDE SEQUENCE [LARGE SCALE GENOMIC DNA]</scope>
    <source>
        <strain evidence="11 12">ATCC 23134</strain>
    </source>
</reference>
<dbReference type="InterPro" id="IPR031691">
    <property type="entry name" value="LIAS_N"/>
</dbReference>
<dbReference type="PROSITE" id="PS51918">
    <property type="entry name" value="RADICAL_SAM"/>
    <property type="match status" value="1"/>
</dbReference>
<keyword evidence="4 9" id="KW-0949">S-adenosyl-L-methionine</keyword>
<dbReference type="PANTHER" id="PTHR10949">
    <property type="entry name" value="LIPOYL SYNTHASE"/>
    <property type="match status" value="1"/>
</dbReference>
<comment type="function">
    <text evidence="9">Catalyzes the radical-mediated insertion of two sulfur atoms into the C-6 and C-8 positions of the octanoyl moiety bound to the lipoyl domains of lipoate-dependent enzymes, thereby converting the octanoylated domains into lipoylated derivatives.</text>
</comment>
<dbReference type="PANTHER" id="PTHR10949:SF0">
    <property type="entry name" value="LIPOYL SYNTHASE, MITOCHONDRIAL"/>
    <property type="match status" value="1"/>
</dbReference>
<feature type="binding site" evidence="9">
    <location>
        <position position="58"/>
    </location>
    <ligand>
        <name>[4Fe-4S] cluster</name>
        <dbReference type="ChEBI" id="CHEBI:49883"/>
        <label>1</label>
    </ligand>
</feature>
<accession>A1ZHQ4</accession>
<dbReference type="PIRSF" id="PIRSF005963">
    <property type="entry name" value="Lipoyl_synth"/>
    <property type="match status" value="1"/>
</dbReference>
<feature type="binding site" evidence="9">
    <location>
        <position position="86"/>
    </location>
    <ligand>
        <name>[4Fe-4S] cluster</name>
        <dbReference type="ChEBI" id="CHEBI:49883"/>
        <label>2</label>
        <note>4Fe-4S-S-AdoMet</note>
    </ligand>
</feature>
<sequence length="298" mass="33554">MKETQNKTTLKAPIKDKQTKLGKPKWLKLQIPTGKEYLKVDKIVEDHGLHTICRSGKCPNIGECWGSGTATLMILGDVCTRACTFCSVKTGRPDTVDWKEPMRVAKSVQLMGLKHAVITSVDRDDLKDGGASVWQATIQAIKKLNPETTMEVLIPDFKGKPENIQLVIDAKPEVISHNMETVRRLTREVRRNSNYDRSLSVLKFVAEAGIRAKSGVMVGLGETEEEVLETMDDLRANGVEVLTIGQYLQPTKDHRKVYEYIKPEVFERYRVAGLEKGFRHVESGPMVRSSYHAEKHVH</sequence>
<proteinExistence type="inferred from homology"/>
<comment type="caution">
    <text evidence="11">The sequence shown here is derived from an EMBL/GenBank/DDBJ whole genome shotgun (WGS) entry which is preliminary data.</text>
</comment>
<keyword evidence="1 9" id="KW-0004">4Fe-4S</keyword>
<keyword evidence="5 9" id="KW-0479">Metal-binding</keyword>
<dbReference type="OrthoDB" id="9787898at2"/>
<dbReference type="Pfam" id="PF04055">
    <property type="entry name" value="Radical_SAM"/>
    <property type="match status" value="1"/>
</dbReference>
<feature type="binding site" evidence="9">
    <location>
        <position position="290"/>
    </location>
    <ligand>
        <name>[4Fe-4S] cluster</name>
        <dbReference type="ChEBI" id="CHEBI:49883"/>
        <label>1</label>
    </ligand>
</feature>
<feature type="binding site" evidence="9">
    <location>
        <position position="53"/>
    </location>
    <ligand>
        <name>[4Fe-4S] cluster</name>
        <dbReference type="ChEBI" id="CHEBI:49883"/>
        <label>1</label>
    </ligand>
</feature>
<protein>
    <recommendedName>
        <fullName evidence="9">Lipoyl synthase</fullName>
        <ecNumber evidence="9">2.8.1.8</ecNumber>
    </recommendedName>
    <alternativeName>
        <fullName evidence="9">Lip-syn</fullName>
        <shortName evidence="9">LS</shortName>
    </alternativeName>
    <alternativeName>
        <fullName evidence="9">Lipoate synthase</fullName>
    </alternativeName>
    <alternativeName>
        <fullName evidence="9">Lipoic acid synthase</fullName>
    </alternativeName>
    <alternativeName>
        <fullName evidence="9">Sulfur insertion protein LipA</fullName>
    </alternativeName>
</protein>